<dbReference type="AlphaFoldDB" id="A0A5M3N0P6"/>
<reference evidence="3" key="1">
    <citation type="journal article" date="2012" name="Science">
        <title>The Paleozoic origin of enzymatic lignin decomposition reconstructed from 31 fungal genomes.</title>
        <authorList>
            <person name="Floudas D."/>
            <person name="Binder M."/>
            <person name="Riley R."/>
            <person name="Barry K."/>
            <person name="Blanchette R.A."/>
            <person name="Henrissat B."/>
            <person name="Martinez A.T."/>
            <person name="Otillar R."/>
            <person name="Spatafora J.W."/>
            <person name="Yadav J.S."/>
            <person name="Aerts A."/>
            <person name="Benoit I."/>
            <person name="Boyd A."/>
            <person name="Carlson A."/>
            <person name="Copeland A."/>
            <person name="Coutinho P.M."/>
            <person name="de Vries R.P."/>
            <person name="Ferreira P."/>
            <person name="Findley K."/>
            <person name="Foster B."/>
            <person name="Gaskell J."/>
            <person name="Glotzer D."/>
            <person name="Gorecki P."/>
            <person name="Heitman J."/>
            <person name="Hesse C."/>
            <person name="Hori C."/>
            <person name="Igarashi K."/>
            <person name="Jurgens J.A."/>
            <person name="Kallen N."/>
            <person name="Kersten P."/>
            <person name="Kohler A."/>
            <person name="Kuees U."/>
            <person name="Kumar T.K.A."/>
            <person name="Kuo A."/>
            <person name="LaButti K."/>
            <person name="Larrondo L.F."/>
            <person name="Lindquist E."/>
            <person name="Ling A."/>
            <person name="Lombard V."/>
            <person name="Lucas S."/>
            <person name="Lundell T."/>
            <person name="Martin R."/>
            <person name="McLaughlin D.J."/>
            <person name="Morgenstern I."/>
            <person name="Morin E."/>
            <person name="Murat C."/>
            <person name="Nagy L.G."/>
            <person name="Nolan M."/>
            <person name="Ohm R.A."/>
            <person name="Patyshakuliyeva A."/>
            <person name="Rokas A."/>
            <person name="Ruiz-Duenas F.J."/>
            <person name="Sabat G."/>
            <person name="Salamov A."/>
            <person name="Samejima M."/>
            <person name="Schmutz J."/>
            <person name="Slot J.C."/>
            <person name="St John F."/>
            <person name="Stenlid J."/>
            <person name="Sun H."/>
            <person name="Sun S."/>
            <person name="Syed K."/>
            <person name="Tsang A."/>
            <person name="Wiebenga A."/>
            <person name="Young D."/>
            <person name="Pisabarro A."/>
            <person name="Eastwood D.C."/>
            <person name="Martin F."/>
            <person name="Cullen D."/>
            <person name="Grigoriev I.V."/>
            <person name="Hibbett D.S."/>
        </authorList>
    </citation>
    <scope>NUCLEOTIDE SEQUENCE [LARGE SCALE GENOMIC DNA]</scope>
    <source>
        <strain evidence="3">RWD-64-598 SS2</strain>
    </source>
</reference>
<evidence type="ECO:0000313" key="2">
    <source>
        <dbReference type="EMBL" id="EIW84817.1"/>
    </source>
</evidence>
<evidence type="ECO:0000256" key="1">
    <source>
        <dbReference type="SAM" id="MobiDB-lite"/>
    </source>
</evidence>
<comment type="caution">
    <text evidence="2">The sequence shown here is derived from an EMBL/GenBank/DDBJ whole genome shotgun (WGS) entry which is preliminary data.</text>
</comment>
<proteinExistence type="predicted"/>
<dbReference type="EMBL" id="JH711574">
    <property type="protein sequence ID" value="EIW84817.1"/>
    <property type="molecule type" value="Genomic_DNA"/>
</dbReference>
<dbReference type="GeneID" id="19202632"/>
<gene>
    <name evidence="2" type="ORF">CONPUDRAFT_149685</name>
</gene>
<evidence type="ECO:0000313" key="3">
    <source>
        <dbReference type="Proteomes" id="UP000053558"/>
    </source>
</evidence>
<organism evidence="2 3">
    <name type="scientific">Coniophora puteana (strain RWD-64-598)</name>
    <name type="common">Brown rot fungus</name>
    <dbReference type="NCBI Taxonomy" id="741705"/>
    <lineage>
        <taxon>Eukaryota</taxon>
        <taxon>Fungi</taxon>
        <taxon>Dikarya</taxon>
        <taxon>Basidiomycota</taxon>
        <taxon>Agaricomycotina</taxon>
        <taxon>Agaricomycetes</taxon>
        <taxon>Agaricomycetidae</taxon>
        <taxon>Boletales</taxon>
        <taxon>Coniophorineae</taxon>
        <taxon>Coniophoraceae</taxon>
        <taxon>Coniophora</taxon>
    </lineage>
</organism>
<accession>A0A5M3N0P6</accession>
<name>A0A5M3N0P6_CONPW</name>
<feature type="compositionally biased region" description="Polar residues" evidence="1">
    <location>
        <begin position="21"/>
        <end position="32"/>
    </location>
</feature>
<dbReference type="RefSeq" id="XP_007764502.1">
    <property type="nucleotide sequence ID" value="XM_007766312.1"/>
</dbReference>
<dbReference type="Proteomes" id="UP000053558">
    <property type="component" value="Unassembled WGS sequence"/>
</dbReference>
<sequence length="105" mass="11088">MAASAPGLKARSAMNGASELPPSSNENGMPSKSLQELANVLVQVGGKVNDIIKSNTLASFEQTNHSAFTSEENAEALRFLSEASPTWNHPYTPANDSCRLLDASP</sequence>
<protein>
    <submittedName>
        <fullName evidence="2">Uncharacterized protein</fullName>
    </submittedName>
</protein>
<keyword evidence="3" id="KW-1185">Reference proteome</keyword>
<dbReference type="KEGG" id="cput:CONPUDRAFT_149685"/>
<feature type="region of interest" description="Disordered" evidence="1">
    <location>
        <begin position="1"/>
        <end position="32"/>
    </location>
</feature>